<keyword evidence="5 12" id="KW-0418">Kinase</keyword>
<dbReference type="Gene3D" id="3.30.200.20">
    <property type="entry name" value="Phosphorylase Kinase, domain 1"/>
    <property type="match status" value="1"/>
</dbReference>
<dbReference type="SMART" id="SM00220">
    <property type="entry name" value="S_TKc"/>
    <property type="match status" value="1"/>
</dbReference>
<dbReference type="Pfam" id="PF00069">
    <property type="entry name" value="Pkinase"/>
    <property type="match status" value="1"/>
</dbReference>
<dbReference type="InterPro" id="IPR018490">
    <property type="entry name" value="cNMP-bd_dom_sf"/>
</dbReference>
<dbReference type="Gene3D" id="1.10.510.10">
    <property type="entry name" value="Transferase(Phosphotransferase) domain 1"/>
    <property type="match status" value="1"/>
</dbReference>
<evidence type="ECO:0000256" key="4">
    <source>
        <dbReference type="ARBA" id="ARBA00022741"/>
    </source>
</evidence>
<evidence type="ECO:0000256" key="6">
    <source>
        <dbReference type="ARBA" id="ARBA00022840"/>
    </source>
</evidence>
<dbReference type="PANTHER" id="PTHR24353:SF144">
    <property type="match status" value="1"/>
</dbReference>
<keyword evidence="7" id="KW-0142">cGMP-binding</keyword>
<dbReference type="InterPro" id="IPR002374">
    <property type="entry name" value="cGMP_dep_kinase"/>
</dbReference>
<evidence type="ECO:0000259" key="10">
    <source>
        <dbReference type="PROSITE" id="PS50011"/>
    </source>
</evidence>
<proteinExistence type="inferred from homology"/>
<name>A0A154PN02_DUFNO</name>
<dbReference type="PANTHER" id="PTHR24353">
    <property type="entry name" value="CYCLIC NUCLEOTIDE-DEPENDENT PROTEIN KINASE"/>
    <property type="match status" value="1"/>
</dbReference>
<dbReference type="PROSITE" id="PS00888">
    <property type="entry name" value="CNMP_BINDING_1"/>
    <property type="match status" value="1"/>
</dbReference>
<dbReference type="SUPFAM" id="SSF56112">
    <property type="entry name" value="Protein kinase-like (PK-like)"/>
    <property type="match status" value="1"/>
</dbReference>
<keyword evidence="13" id="KW-1185">Reference proteome</keyword>
<dbReference type="SMART" id="SM00100">
    <property type="entry name" value="cNMP"/>
    <property type="match status" value="2"/>
</dbReference>
<dbReference type="PROSITE" id="PS50011">
    <property type="entry name" value="PROTEIN_KINASE_DOM"/>
    <property type="match status" value="1"/>
</dbReference>
<dbReference type="PROSITE" id="PS00108">
    <property type="entry name" value="PROTEIN_KINASE_ST"/>
    <property type="match status" value="1"/>
</dbReference>
<dbReference type="GO" id="GO:0005524">
    <property type="term" value="F:ATP binding"/>
    <property type="evidence" value="ECO:0007669"/>
    <property type="project" value="UniProtKB-UniRule"/>
</dbReference>
<gene>
    <name evidence="12" type="ORF">WN55_05552</name>
</gene>
<keyword evidence="1 9" id="KW-0723">Serine/threonine-protein kinase</keyword>
<keyword evidence="4 8" id="KW-0547">Nucleotide-binding</keyword>
<organism evidence="12 13">
    <name type="scientific">Dufourea novaeangliae</name>
    <name type="common">Sweat bee</name>
    <dbReference type="NCBI Taxonomy" id="178035"/>
    <lineage>
        <taxon>Eukaryota</taxon>
        <taxon>Metazoa</taxon>
        <taxon>Ecdysozoa</taxon>
        <taxon>Arthropoda</taxon>
        <taxon>Hexapoda</taxon>
        <taxon>Insecta</taxon>
        <taxon>Pterygota</taxon>
        <taxon>Neoptera</taxon>
        <taxon>Endopterygota</taxon>
        <taxon>Hymenoptera</taxon>
        <taxon>Apocrita</taxon>
        <taxon>Aculeata</taxon>
        <taxon>Apoidea</taxon>
        <taxon>Anthophila</taxon>
        <taxon>Halictidae</taxon>
        <taxon>Rophitinae</taxon>
        <taxon>Dufourea</taxon>
    </lineage>
</organism>
<dbReference type="InterPro" id="IPR017441">
    <property type="entry name" value="Protein_kinase_ATP_BS"/>
</dbReference>
<dbReference type="STRING" id="178035.A0A154PN02"/>
<evidence type="ECO:0000313" key="12">
    <source>
        <dbReference type="EMBL" id="KZC13246.1"/>
    </source>
</evidence>
<feature type="domain" description="Cyclic nucleotide-binding" evidence="11">
    <location>
        <begin position="103"/>
        <end position="226"/>
    </location>
</feature>
<feature type="domain" description="Cyclic nucleotide-binding" evidence="11">
    <location>
        <begin position="1"/>
        <end position="100"/>
    </location>
</feature>
<dbReference type="GO" id="GO:0004692">
    <property type="term" value="F:cGMP-dependent protein kinase activity"/>
    <property type="evidence" value="ECO:0007669"/>
    <property type="project" value="InterPro"/>
</dbReference>
<dbReference type="PRINTS" id="PR00104">
    <property type="entry name" value="CGMPKINASE"/>
</dbReference>
<evidence type="ECO:0000256" key="2">
    <source>
        <dbReference type="ARBA" id="ARBA00022535"/>
    </source>
</evidence>
<feature type="binding site" evidence="8">
    <location>
        <position position="274"/>
    </location>
    <ligand>
        <name>ATP</name>
        <dbReference type="ChEBI" id="CHEBI:30616"/>
    </ligand>
</feature>
<evidence type="ECO:0000256" key="9">
    <source>
        <dbReference type="RuleBase" id="RU000304"/>
    </source>
</evidence>
<accession>A0A154PN02</accession>
<keyword evidence="6 8" id="KW-0067">ATP-binding</keyword>
<evidence type="ECO:0000256" key="1">
    <source>
        <dbReference type="ARBA" id="ARBA00022527"/>
    </source>
</evidence>
<dbReference type="GO" id="GO:0030553">
    <property type="term" value="F:cGMP binding"/>
    <property type="evidence" value="ECO:0007669"/>
    <property type="project" value="UniProtKB-KW"/>
</dbReference>
<evidence type="ECO:0000259" key="11">
    <source>
        <dbReference type="PROSITE" id="PS50042"/>
    </source>
</evidence>
<evidence type="ECO:0000313" key="13">
    <source>
        <dbReference type="Proteomes" id="UP000076502"/>
    </source>
</evidence>
<dbReference type="PROSITE" id="PS50042">
    <property type="entry name" value="CNMP_BINDING_3"/>
    <property type="match status" value="2"/>
</dbReference>
<dbReference type="Proteomes" id="UP000076502">
    <property type="component" value="Unassembled WGS sequence"/>
</dbReference>
<dbReference type="InterPro" id="IPR018488">
    <property type="entry name" value="cNMP-bd_CS"/>
</dbReference>
<dbReference type="PROSITE" id="PS00889">
    <property type="entry name" value="CNMP_BINDING_2"/>
    <property type="match status" value="1"/>
</dbReference>
<dbReference type="InterPro" id="IPR000595">
    <property type="entry name" value="cNMP-bd_dom"/>
</dbReference>
<dbReference type="AlphaFoldDB" id="A0A154PN02"/>
<comment type="similarity">
    <text evidence="9">Belongs to the protein kinase superfamily.</text>
</comment>
<dbReference type="InterPro" id="IPR011009">
    <property type="entry name" value="Kinase-like_dom_sf"/>
</dbReference>
<evidence type="ECO:0000256" key="5">
    <source>
        <dbReference type="ARBA" id="ARBA00022777"/>
    </source>
</evidence>
<dbReference type="CDD" id="cd00038">
    <property type="entry name" value="CAP_ED"/>
    <property type="match status" value="2"/>
</dbReference>
<dbReference type="EMBL" id="KQ434998">
    <property type="protein sequence ID" value="KZC13246.1"/>
    <property type="molecule type" value="Genomic_DNA"/>
</dbReference>
<keyword evidence="3" id="KW-0808">Transferase</keyword>
<dbReference type="Pfam" id="PF00027">
    <property type="entry name" value="cNMP_binding"/>
    <property type="match status" value="2"/>
</dbReference>
<keyword evidence="2" id="KW-0140">cGMP</keyword>
<feature type="domain" description="Protein kinase" evidence="10">
    <location>
        <begin position="244"/>
        <end position="417"/>
    </location>
</feature>
<dbReference type="Gene3D" id="2.60.120.10">
    <property type="entry name" value="Jelly Rolls"/>
    <property type="match status" value="2"/>
</dbReference>
<dbReference type="InterPro" id="IPR014710">
    <property type="entry name" value="RmlC-like_jellyroll"/>
</dbReference>
<protein>
    <submittedName>
        <fullName evidence="12">cGMP-dependent protein kinase, isozyme 1</fullName>
    </submittedName>
</protein>
<reference evidence="12 13" key="1">
    <citation type="submission" date="2015-07" db="EMBL/GenBank/DDBJ databases">
        <title>The genome of Dufourea novaeangliae.</title>
        <authorList>
            <person name="Pan H."/>
            <person name="Kapheim K."/>
        </authorList>
    </citation>
    <scope>NUCLEOTIDE SEQUENCE [LARGE SCALE GENOMIC DNA]</scope>
    <source>
        <strain evidence="12">0120121106</strain>
        <tissue evidence="12">Whole body</tissue>
    </source>
</reference>
<dbReference type="InterPro" id="IPR000719">
    <property type="entry name" value="Prot_kinase_dom"/>
</dbReference>
<dbReference type="OrthoDB" id="63267at2759"/>
<evidence type="ECO:0000256" key="8">
    <source>
        <dbReference type="PROSITE-ProRule" id="PRU10141"/>
    </source>
</evidence>
<dbReference type="InterPro" id="IPR008271">
    <property type="entry name" value="Ser/Thr_kinase_AS"/>
</dbReference>
<sequence length="417" mass="47815">MYPKRVKANTRIIHEGETGSHLYVSEEGRFEIYVGNTYHGCFGPGVAFGELALLYNTKRLCSIDANTNGKIWILDRHVFQTIMAKSSEETMEQNLLLLRKIPIFKDFPEEALLKISDLIVVEFYKSNMYVIREGDRGNKFYIVNGGNVRITMNNSNGMEQELMILEKGDYFGEKALYDDGESRRQANVIAMPPGAECFTIERSAFLTYLGGLESIRNKNWLQHQKSTESDDWDEQFRNLSLSDLDVEGTIGTGGYGRVELVTVKSTSNVSFARKKVKKHLITQGNFQKMIYNEKMNLKLCDSPFVCKLYRTFKDKRYLYLLMEVCLGGDLRTALNRNGRFENSTTRFIVACLIEGLKHVHSLGIIYRDLKPENVVIDHRGYVKLANVKGPLDLRNFDRFPPDHKPAPVDFSDWDANF</sequence>
<dbReference type="SUPFAM" id="SSF51206">
    <property type="entry name" value="cAMP-binding domain-like"/>
    <property type="match status" value="2"/>
</dbReference>
<evidence type="ECO:0000256" key="7">
    <source>
        <dbReference type="ARBA" id="ARBA00022992"/>
    </source>
</evidence>
<evidence type="ECO:0000256" key="3">
    <source>
        <dbReference type="ARBA" id="ARBA00022679"/>
    </source>
</evidence>
<dbReference type="PROSITE" id="PS00107">
    <property type="entry name" value="PROTEIN_KINASE_ATP"/>
    <property type="match status" value="1"/>
</dbReference>